<evidence type="ECO:0000256" key="12">
    <source>
        <dbReference type="ARBA" id="ARBA00023128"/>
    </source>
</evidence>
<name>A0A420HC92_9PEZI</name>
<dbReference type="GO" id="GO:0000036">
    <property type="term" value="F:acyl carrier activity"/>
    <property type="evidence" value="ECO:0007669"/>
    <property type="project" value="TreeGrafter"/>
</dbReference>
<evidence type="ECO:0000256" key="7">
    <source>
        <dbReference type="ARBA" id="ARBA00022553"/>
    </source>
</evidence>
<keyword evidence="7" id="KW-0597">Phosphoprotein</keyword>
<keyword evidence="9" id="KW-0809">Transit peptide</keyword>
<evidence type="ECO:0000256" key="3">
    <source>
        <dbReference type="ARBA" id="ARBA00010930"/>
    </source>
</evidence>
<evidence type="ECO:0000313" key="16">
    <source>
        <dbReference type="EMBL" id="RKF55066.1"/>
    </source>
</evidence>
<sequence length="165" mass="18300">MSRIGLLRNVFAATRYVPQRVTSINHSLKRSSLTSQSRTSPLAFQAVKWYSSHTALTEQEVQGRIVDLLKNFDKVTEPEKLSPKSHFYNDLGLDSLDTVEVVMAIEEEFSLEIPDKDADAINSVDQAVKYILAQPDGIHGSHPTKDATIISKGEEGKKWLASSNG</sequence>
<dbReference type="InterPro" id="IPR006162">
    <property type="entry name" value="Ppantetheine_attach_site"/>
</dbReference>
<dbReference type="PANTHER" id="PTHR20863:SF28">
    <property type="entry name" value="ACYL CARRIER PROTEIN, MITOCHONDRIAL"/>
    <property type="match status" value="1"/>
</dbReference>
<dbReference type="SUPFAM" id="SSF47336">
    <property type="entry name" value="ACP-like"/>
    <property type="match status" value="1"/>
</dbReference>
<dbReference type="OrthoDB" id="448946at2759"/>
<keyword evidence="11" id="KW-0443">Lipid metabolism</keyword>
<evidence type="ECO:0000256" key="8">
    <source>
        <dbReference type="ARBA" id="ARBA00022832"/>
    </source>
</evidence>
<dbReference type="Pfam" id="PF00550">
    <property type="entry name" value="PP-binding"/>
    <property type="match status" value="1"/>
</dbReference>
<protein>
    <recommendedName>
        <fullName evidence="14">Acyl carrier protein</fullName>
    </recommendedName>
</protein>
<reference evidence="16 17" key="1">
    <citation type="journal article" date="2018" name="BMC Genomics">
        <title>Comparative genome analyses reveal sequence features reflecting distinct modes of host-adaptation between dicot and monocot powdery mildew.</title>
        <authorList>
            <person name="Wu Y."/>
            <person name="Ma X."/>
            <person name="Pan Z."/>
            <person name="Kale S.D."/>
            <person name="Song Y."/>
            <person name="King H."/>
            <person name="Zhang Q."/>
            <person name="Presley C."/>
            <person name="Deng X."/>
            <person name="Wei C.I."/>
            <person name="Xiao S."/>
        </authorList>
    </citation>
    <scope>NUCLEOTIDE SEQUENCE [LARGE SCALE GENOMIC DNA]</scope>
    <source>
        <strain evidence="16">UCSC1</strain>
    </source>
</reference>
<evidence type="ECO:0000256" key="13">
    <source>
        <dbReference type="ARBA" id="ARBA00023160"/>
    </source>
</evidence>
<comment type="caution">
    <text evidence="16">The sequence shown here is derived from an EMBL/GenBank/DDBJ whole genome shotgun (WGS) entry which is preliminary data.</text>
</comment>
<dbReference type="Proteomes" id="UP000285405">
    <property type="component" value="Unassembled WGS sequence"/>
</dbReference>
<dbReference type="InterPro" id="IPR003231">
    <property type="entry name" value="ACP"/>
</dbReference>
<dbReference type="InterPro" id="IPR009081">
    <property type="entry name" value="PP-bd_ACP"/>
</dbReference>
<evidence type="ECO:0000313" key="17">
    <source>
        <dbReference type="Proteomes" id="UP000285405"/>
    </source>
</evidence>
<dbReference type="GO" id="GO:0000035">
    <property type="term" value="F:acyl binding"/>
    <property type="evidence" value="ECO:0007669"/>
    <property type="project" value="TreeGrafter"/>
</dbReference>
<comment type="subcellular location">
    <subcellularLocation>
        <location evidence="1">Mitochondrion</location>
    </subcellularLocation>
</comment>
<feature type="domain" description="Carrier" evidence="15">
    <location>
        <begin position="59"/>
        <end position="135"/>
    </location>
</feature>
<dbReference type="NCBIfam" id="NF002148">
    <property type="entry name" value="PRK00982.1-2"/>
    <property type="match status" value="1"/>
</dbReference>
<comment type="function">
    <text evidence="14">Carrier of the growing fatty acid chain in fatty acid biosynthesis.</text>
</comment>
<keyword evidence="8" id="KW-0276">Fatty acid metabolism</keyword>
<organism evidence="16 17">
    <name type="scientific">Golovinomyces cichoracearum</name>
    <dbReference type="NCBI Taxonomy" id="62708"/>
    <lineage>
        <taxon>Eukaryota</taxon>
        <taxon>Fungi</taxon>
        <taxon>Dikarya</taxon>
        <taxon>Ascomycota</taxon>
        <taxon>Pezizomycotina</taxon>
        <taxon>Leotiomycetes</taxon>
        <taxon>Erysiphales</taxon>
        <taxon>Erysiphaceae</taxon>
        <taxon>Golovinomyces</taxon>
    </lineage>
</organism>
<evidence type="ECO:0000256" key="11">
    <source>
        <dbReference type="ARBA" id="ARBA00023098"/>
    </source>
</evidence>
<dbReference type="InterPro" id="IPR036736">
    <property type="entry name" value="ACP-like_sf"/>
</dbReference>
<evidence type="ECO:0000256" key="1">
    <source>
        <dbReference type="ARBA" id="ARBA00004173"/>
    </source>
</evidence>
<evidence type="ECO:0000256" key="10">
    <source>
        <dbReference type="ARBA" id="ARBA00022982"/>
    </source>
</evidence>
<evidence type="ECO:0000256" key="6">
    <source>
        <dbReference type="ARBA" id="ARBA00022516"/>
    </source>
</evidence>
<keyword evidence="5 14" id="KW-0596">Phosphopantetheine</keyword>
<evidence type="ECO:0000256" key="14">
    <source>
        <dbReference type="RuleBase" id="RU000722"/>
    </source>
</evidence>
<evidence type="ECO:0000256" key="2">
    <source>
        <dbReference type="ARBA" id="ARBA00005194"/>
    </source>
</evidence>
<comment type="pathway">
    <text evidence="2">Lipid metabolism; fatty acid biosynthesis.</text>
</comment>
<keyword evidence="13 14" id="KW-0275">Fatty acid biosynthesis</keyword>
<evidence type="ECO:0000256" key="5">
    <source>
        <dbReference type="ARBA" id="ARBA00022450"/>
    </source>
</evidence>
<keyword evidence="6 14" id="KW-0444">Lipid biosynthesis</keyword>
<dbReference type="GO" id="GO:0099128">
    <property type="term" value="C:mitochondrial [2Fe-2S] assembly complex"/>
    <property type="evidence" value="ECO:0007669"/>
    <property type="project" value="UniProtKB-ARBA"/>
</dbReference>
<dbReference type="NCBIfam" id="TIGR00517">
    <property type="entry name" value="acyl_carrier"/>
    <property type="match status" value="1"/>
</dbReference>
<dbReference type="PROSITE" id="PS00012">
    <property type="entry name" value="PHOSPHOPANTETHEINE"/>
    <property type="match status" value="1"/>
</dbReference>
<dbReference type="EMBL" id="MCBR01020672">
    <property type="protein sequence ID" value="RKF55066.1"/>
    <property type="molecule type" value="Genomic_DNA"/>
</dbReference>
<evidence type="ECO:0000256" key="9">
    <source>
        <dbReference type="ARBA" id="ARBA00022946"/>
    </source>
</evidence>
<keyword evidence="4" id="KW-0813">Transport</keyword>
<keyword evidence="10" id="KW-0249">Electron transport</keyword>
<accession>A0A420HC92</accession>
<comment type="similarity">
    <text evidence="3">Belongs to the acyl carrier protein (ACP) family.</text>
</comment>
<gene>
    <name evidence="16" type="ORF">GcC1_206039</name>
</gene>
<dbReference type="PROSITE" id="PS50075">
    <property type="entry name" value="CARRIER"/>
    <property type="match status" value="1"/>
</dbReference>
<dbReference type="PANTHER" id="PTHR20863">
    <property type="entry name" value="ACYL CARRIER PROTEIN"/>
    <property type="match status" value="1"/>
</dbReference>
<proteinExistence type="inferred from homology"/>
<dbReference type="FunFam" id="1.10.1200.10:FF:000003">
    <property type="entry name" value="Acyl carrier protein"/>
    <property type="match status" value="1"/>
</dbReference>
<dbReference type="HAMAP" id="MF_01217">
    <property type="entry name" value="Acyl_carrier"/>
    <property type="match status" value="1"/>
</dbReference>
<keyword evidence="12" id="KW-0496">Mitochondrion</keyword>
<dbReference type="AlphaFoldDB" id="A0A420HC92"/>
<evidence type="ECO:0000259" key="15">
    <source>
        <dbReference type="PROSITE" id="PS50075"/>
    </source>
</evidence>
<evidence type="ECO:0000256" key="4">
    <source>
        <dbReference type="ARBA" id="ARBA00022448"/>
    </source>
</evidence>
<dbReference type="Gene3D" id="1.10.1200.10">
    <property type="entry name" value="ACP-like"/>
    <property type="match status" value="1"/>
</dbReference>